<dbReference type="Proteomes" id="UP000232323">
    <property type="component" value="Unassembled WGS sequence"/>
</dbReference>
<dbReference type="OrthoDB" id="559908at2759"/>
<gene>
    <name evidence="1" type="ORF">CEUSTIGMA_g10998.t1</name>
</gene>
<proteinExistence type="predicted"/>
<dbReference type="EMBL" id="BEGY01000101">
    <property type="protein sequence ID" value="GAX83573.1"/>
    <property type="molecule type" value="Genomic_DNA"/>
</dbReference>
<organism evidence="1 2">
    <name type="scientific">Chlamydomonas eustigma</name>
    <dbReference type="NCBI Taxonomy" id="1157962"/>
    <lineage>
        <taxon>Eukaryota</taxon>
        <taxon>Viridiplantae</taxon>
        <taxon>Chlorophyta</taxon>
        <taxon>core chlorophytes</taxon>
        <taxon>Chlorophyceae</taxon>
        <taxon>CS clade</taxon>
        <taxon>Chlamydomonadales</taxon>
        <taxon>Chlamydomonadaceae</taxon>
        <taxon>Chlamydomonas</taxon>
    </lineage>
</organism>
<dbReference type="AlphaFoldDB" id="A0A250XKM4"/>
<reference evidence="1 2" key="1">
    <citation type="submission" date="2017-08" db="EMBL/GenBank/DDBJ databases">
        <title>Acidophilic green algal genome provides insights into adaptation to an acidic environment.</title>
        <authorList>
            <person name="Hirooka S."/>
            <person name="Hirose Y."/>
            <person name="Kanesaki Y."/>
            <person name="Higuchi S."/>
            <person name="Fujiwara T."/>
            <person name="Onuma R."/>
            <person name="Era A."/>
            <person name="Ohbayashi R."/>
            <person name="Uzuka A."/>
            <person name="Nozaki H."/>
            <person name="Yoshikawa H."/>
            <person name="Miyagishima S.Y."/>
        </authorList>
    </citation>
    <scope>NUCLEOTIDE SEQUENCE [LARGE SCALE GENOMIC DNA]</scope>
    <source>
        <strain evidence="1 2">NIES-2499</strain>
    </source>
</reference>
<keyword evidence="2" id="KW-1185">Reference proteome</keyword>
<sequence>MSAPGLILCHCQGAFEYSLLNTIEQGVPCSDGSNVTHPLRQLLDHYTCPQYLAPFDFNVIDLSRFLAPHVPVTFNTDERLLQLWNAYQQHNPLPGVTDFWGTTPASLARRSGLDASRFTSKGGEAWDLYPNLKLLIDLEAISTKFSKAALTAMYGTDSAVAADQKVNALAAAMIDPVRGNLRRINPSNKLDTIDKLASASGLVITLTVVHSLAQINDFAAVLYNAAVLPFDPAVKHLFSPNKTYSMVEMLEFLPNSKSLATQYIFADEFEVVPYNGITLVPNLAGTPPFSANTVPDWNGTLPFTGNGAAVANEAVIAFSHAVTEYLATTSYGRQMNSLNSADLIAKYLGDQ</sequence>
<dbReference type="InterPro" id="IPR036226">
    <property type="entry name" value="LipOase_C_sf"/>
</dbReference>
<evidence type="ECO:0000313" key="2">
    <source>
        <dbReference type="Proteomes" id="UP000232323"/>
    </source>
</evidence>
<evidence type="ECO:0008006" key="3">
    <source>
        <dbReference type="Google" id="ProtNLM"/>
    </source>
</evidence>
<accession>A0A250XKM4</accession>
<dbReference type="Gene3D" id="1.20.245.10">
    <property type="entry name" value="Lipoxygenase-1, Domain 5"/>
    <property type="match status" value="1"/>
</dbReference>
<name>A0A250XKM4_9CHLO</name>
<evidence type="ECO:0000313" key="1">
    <source>
        <dbReference type="EMBL" id="GAX83573.1"/>
    </source>
</evidence>
<protein>
    <recommendedName>
        <fullName evidence="3">Lipoxygenase domain-containing protein</fullName>
    </recommendedName>
</protein>
<dbReference type="SUPFAM" id="SSF48484">
    <property type="entry name" value="Lipoxigenase"/>
    <property type="match status" value="1"/>
</dbReference>
<comment type="caution">
    <text evidence="1">The sequence shown here is derived from an EMBL/GenBank/DDBJ whole genome shotgun (WGS) entry which is preliminary data.</text>
</comment>